<organism evidence="1 2">
    <name type="scientific">Dryococelus australis</name>
    <dbReference type="NCBI Taxonomy" id="614101"/>
    <lineage>
        <taxon>Eukaryota</taxon>
        <taxon>Metazoa</taxon>
        <taxon>Ecdysozoa</taxon>
        <taxon>Arthropoda</taxon>
        <taxon>Hexapoda</taxon>
        <taxon>Insecta</taxon>
        <taxon>Pterygota</taxon>
        <taxon>Neoptera</taxon>
        <taxon>Polyneoptera</taxon>
        <taxon>Phasmatodea</taxon>
        <taxon>Verophasmatodea</taxon>
        <taxon>Anareolatae</taxon>
        <taxon>Phasmatidae</taxon>
        <taxon>Eurycanthinae</taxon>
        <taxon>Dryococelus</taxon>
    </lineage>
</organism>
<sequence>MLELSCVRKKTWRVEHDEVCESQVWSSGKEIPSERAGVPLPRCGLLKGWDEHCCNFHCLQWNWDQNLETTLCAICKVKEEQPNPSEPQLCELLGQAMSSVQAKGPQPEAIWAVVTPEGARLAIIDQFNHYVFAGHPAWTQTRIAIRAHFH</sequence>
<comment type="caution">
    <text evidence="1">The sequence shown here is derived from an EMBL/GenBank/DDBJ whole genome shotgun (WGS) entry which is preliminary data.</text>
</comment>
<gene>
    <name evidence="1" type="ORF">PR048_012745</name>
</gene>
<protein>
    <submittedName>
        <fullName evidence="1">Uncharacterized protein</fullName>
    </submittedName>
</protein>
<name>A0ABQ9HQ96_9NEOP</name>
<accession>A0ABQ9HQ96</accession>
<keyword evidence="2" id="KW-1185">Reference proteome</keyword>
<dbReference type="EMBL" id="JARBHB010000004">
    <property type="protein sequence ID" value="KAJ8886534.1"/>
    <property type="molecule type" value="Genomic_DNA"/>
</dbReference>
<dbReference type="Proteomes" id="UP001159363">
    <property type="component" value="Chromosome X"/>
</dbReference>
<evidence type="ECO:0000313" key="2">
    <source>
        <dbReference type="Proteomes" id="UP001159363"/>
    </source>
</evidence>
<reference evidence="1 2" key="1">
    <citation type="submission" date="2023-02" db="EMBL/GenBank/DDBJ databases">
        <title>LHISI_Scaffold_Assembly.</title>
        <authorList>
            <person name="Stuart O.P."/>
            <person name="Cleave R."/>
            <person name="Magrath M.J.L."/>
            <person name="Mikheyev A.S."/>
        </authorList>
    </citation>
    <scope>NUCLEOTIDE SEQUENCE [LARGE SCALE GENOMIC DNA]</scope>
    <source>
        <strain evidence="1">Daus_M_001</strain>
        <tissue evidence="1">Leg muscle</tissue>
    </source>
</reference>
<proteinExistence type="predicted"/>
<evidence type="ECO:0000313" key="1">
    <source>
        <dbReference type="EMBL" id="KAJ8886534.1"/>
    </source>
</evidence>